<dbReference type="PANTHER" id="PTHR11078">
    <property type="entry name" value="N UTILIZATION SUBSTANCE PROTEIN B-RELATED"/>
    <property type="match status" value="1"/>
</dbReference>
<dbReference type="HAMAP" id="MF_00073">
    <property type="entry name" value="NusB"/>
    <property type="match status" value="1"/>
</dbReference>
<comment type="function">
    <text evidence="6">Involved in transcription antitermination. Required for transcription of ribosomal RNA (rRNA) genes. Binds specifically to the boxA antiterminator sequence of the ribosomal RNA (rrn) operons.</text>
</comment>
<evidence type="ECO:0000313" key="10">
    <source>
        <dbReference type="Proteomes" id="UP000233325"/>
    </source>
</evidence>
<evidence type="ECO:0000256" key="2">
    <source>
        <dbReference type="ARBA" id="ARBA00022814"/>
    </source>
</evidence>
<evidence type="ECO:0000256" key="1">
    <source>
        <dbReference type="ARBA" id="ARBA00005952"/>
    </source>
</evidence>
<sequence>MSNRHLARTIALQTLFAWDFNGKNGDSTESLMHDNFENFAPNFDDGGFVRDLVKGVTDHLPEIDALIVRFATEWPLDQITTIDRNILRLGIFELVYTEIPPRVAINEAIEVAKSFGGDASGKFVNGVLGAIYNDWPEEEKRKRDNHWDKKQEQAGETVAEEVKAEGEAPTEDVSDAPTIEQE</sequence>
<evidence type="ECO:0000256" key="3">
    <source>
        <dbReference type="ARBA" id="ARBA00022884"/>
    </source>
</evidence>
<evidence type="ECO:0000256" key="6">
    <source>
        <dbReference type="HAMAP-Rule" id="MF_00073"/>
    </source>
</evidence>
<dbReference type="InterPro" id="IPR035926">
    <property type="entry name" value="NusB-like_sf"/>
</dbReference>
<keyword evidence="5 6" id="KW-0804">Transcription</keyword>
<dbReference type="PANTHER" id="PTHR11078:SF3">
    <property type="entry name" value="ANTITERMINATION NUSB DOMAIN-CONTAINING PROTEIN"/>
    <property type="match status" value="1"/>
</dbReference>
<dbReference type="Proteomes" id="UP000233325">
    <property type="component" value="Unassembled WGS sequence"/>
</dbReference>
<keyword evidence="3 6" id="KW-0694">RNA-binding</keyword>
<dbReference type="NCBIfam" id="TIGR01951">
    <property type="entry name" value="nusB"/>
    <property type="match status" value="1"/>
</dbReference>
<dbReference type="AlphaFoldDB" id="A0A2N2E074"/>
<accession>A0A2N2E074</accession>
<dbReference type="GO" id="GO:0006353">
    <property type="term" value="P:DNA-templated transcription termination"/>
    <property type="evidence" value="ECO:0007669"/>
    <property type="project" value="UniProtKB-UniRule"/>
</dbReference>
<feature type="compositionally biased region" description="Basic and acidic residues" evidence="7">
    <location>
        <begin position="138"/>
        <end position="153"/>
    </location>
</feature>
<reference evidence="9 10" key="1">
    <citation type="journal article" date="2017" name="ISME J.">
        <title>Potential for microbial H2 and metal transformations associated with novel bacteria and archaea in deep terrestrial subsurface sediments.</title>
        <authorList>
            <person name="Hernsdorf A.W."/>
            <person name="Amano Y."/>
            <person name="Miyakawa K."/>
            <person name="Ise K."/>
            <person name="Suzuki Y."/>
            <person name="Anantharaman K."/>
            <person name="Probst A."/>
            <person name="Burstein D."/>
            <person name="Thomas B.C."/>
            <person name="Banfield J.F."/>
        </authorList>
    </citation>
    <scope>NUCLEOTIDE SEQUENCE [LARGE SCALE GENOMIC DNA]</scope>
    <source>
        <strain evidence="9">HGW-Falkowbacteria-2</strain>
    </source>
</reference>
<dbReference type="SUPFAM" id="SSF48013">
    <property type="entry name" value="NusB-like"/>
    <property type="match status" value="1"/>
</dbReference>
<dbReference type="GO" id="GO:0003723">
    <property type="term" value="F:RNA binding"/>
    <property type="evidence" value="ECO:0007669"/>
    <property type="project" value="UniProtKB-UniRule"/>
</dbReference>
<evidence type="ECO:0000313" key="9">
    <source>
        <dbReference type="EMBL" id="PKM88107.1"/>
    </source>
</evidence>
<dbReference type="EMBL" id="PHAH01000024">
    <property type="protein sequence ID" value="PKM88107.1"/>
    <property type="molecule type" value="Genomic_DNA"/>
</dbReference>
<proteinExistence type="inferred from homology"/>
<evidence type="ECO:0000259" key="8">
    <source>
        <dbReference type="Pfam" id="PF01029"/>
    </source>
</evidence>
<feature type="region of interest" description="Disordered" evidence="7">
    <location>
        <begin position="138"/>
        <end position="182"/>
    </location>
</feature>
<keyword evidence="2 6" id="KW-0889">Transcription antitermination</keyword>
<organism evidence="9 10">
    <name type="scientific">Candidatus Falkowbacteria bacterium HGW-Falkowbacteria-2</name>
    <dbReference type="NCBI Taxonomy" id="2013769"/>
    <lineage>
        <taxon>Bacteria</taxon>
        <taxon>Candidatus Falkowiibacteriota</taxon>
    </lineage>
</organism>
<dbReference type="Pfam" id="PF01029">
    <property type="entry name" value="NusB"/>
    <property type="match status" value="1"/>
</dbReference>
<dbReference type="Gene3D" id="1.10.940.10">
    <property type="entry name" value="NusB-like"/>
    <property type="match status" value="1"/>
</dbReference>
<evidence type="ECO:0000256" key="5">
    <source>
        <dbReference type="ARBA" id="ARBA00023163"/>
    </source>
</evidence>
<dbReference type="GO" id="GO:0031564">
    <property type="term" value="P:transcription antitermination"/>
    <property type="evidence" value="ECO:0007669"/>
    <property type="project" value="UniProtKB-KW"/>
</dbReference>
<keyword evidence="4 6" id="KW-0805">Transcription regulation</keyword>
<dbReference type="InterPro" id="IPR006027">
    <property type="entry name" value="NusB_RsmB_TIM44"/>
</dbReference>
<dbReference type="GO" id="GO:0005829">
    <property type="term" value="C:cytosol"/>
    <property type="evidence" value="ECO:0007669"/>
    <property type="project" value="TreeGrafter"/>
</dbReference>
<gene>
    <name evidence="6 9" type="primary">nusB</name>
    <name evidence="9" type="ORF">CVU83_02175</name>
</gene>
<comment type="similarity">
    <text evidence="1 6">Belongs to the NusB family.</text>
</comment>
<feature type="domain" description="NusB/RsmB/TIM44" evidence="8">
    <location>
        <begin position="7"/>
        <end position="132"/>
    </location>
</feature>
<dbReference type="InterPro" id="IPR011605">
    <property type="entry name" value="NusB_fam"/>
</dbReference>
<protein>
    <recommendedName>
        <fullName evidence="6">Transcription antitermination protein NusB</fullName>
    </recommendedName>
    <alternativeName>
        <fullName evidence="6">Antitermination factor NusB</fullName>
    </alternativeName>
</protein>
<evidence type="ECO:0000256" key="4">
    <source>
        <dbReference type="ARBA" id="ARBA00023015"/>
    </source>
</evidence>
<comment type="caution">
    <text evidence="9">The sequence shown here is derived from an EMBL/GenBank/DDBJ whole genome shotgun (WGS) entry which is preliminary data.</text>
</comment>
<name>A0A2N2E074_9BACT</name>
<evidence type="ECO:0000256" key="7">
    <source>
        <dbReference type="SAM" id="MobiDB-lite"/>
    </source>
</evidence>